<dbReference type="EMBL" id="JAIZAY010000010">
    <property type="protein sequence ID" value="KAJ8034687.1"/>
    <property type="molecule type" value="Genomic_DNA"/>
</dbReference>
<dbReference type="Proteomes" id="UP001152320">
    <property type="component" value="Chromosome 10"/>
</dbReference>
<dbReference type="InterPro" id="IPR000998">
    <property type="entry name" value="MAM_dom"/>
</dbReference>
<evidence type="ECO:0000313" key="5">
    <source>
        <dbReference type="EMBL" id="KAJ8034687.1"/>
    </source>
</evidence>
<dbReference type="CDD" id="cd00112">
    <property type="entry name" value="LDLa"/>
    <property type="match status" value="1"/>
</dbReference>
<feature type="disulfide bond" evidence="2">
    <location>
        <begin position="243"/>
        <end position="261"/>
    </location>
</feature>
<dbReference type="SUPFAM" id="SSF49899">
    <property type="entry name" value="Concanavalin A-like lectins/glucanases"/>
    <property type="match status" value="4"/>
</dbReference>
<organism evidence="5 6">
    <name type="scientific">Holothuria leucospilota</name>
    <name type="common">Black long sea cucumber</name>
    <name type="synonym">Mertensiothuria leucospilota</name>
    <dbReference type="NCBI Taxonomy" id="206669"/>
    <lineage>
        <taxon>Eukaryota</taxon>
        <taxon>Metazoa</taxon>
        <taxon>Echinodermata</taxon>
        <taxon>Eleutherozoa</taxon>
        <taxon>Echinozoa</taxon>
        <taxon>Holothuroidea</taxon>
        <taxon>Aspidochirotacea</taxon>
        <taxon>Aspidochirotida</taxon>
        <taxon>Holothuriidae</taxon>
        <taxon>Holothuria</taxon>
    </lineage>
</organism>
<dbReference type="PANTHER" id="PTHR23282">
    <property type="entry name" value="APICAL ENDOSOMAL GLYCOPROTEIN PRECURSOR"/>
    <property type="match status" value="1"/>
</dbReference>
<dbReference type="Pfam" id="PF00057">
    <property type="entry name" value="Ldl_recept_a"/>
    <property type="match status" value="1"/>
</dbReference>
<dbReference type="CDD" id="cd06263">
    <property type="entry name" value="MAM"/>
    <property type="match status" value="2"/>
</dbReference>
<dbReference type="Gene3D" id="4.10.400.10">
    <property type="entry name" value="Low-density Lipoprotein Receptor"/>
    <property type="match status" value="1"/>
</dbReference>
<keyword evidence="1 2" id="KW-1015">Disulfide bond</keyword>
<dbReference type="PROSITE" id="PS50060">
    <property type="entry name" value="MAM_2"/>
    <property type="match status" value="4"/>
</dbReference>
<feature type="signal peptide" evidence="3">
    <location>
        <begin position="1"/>
        <end position="20"/>
    </location>
</feature>
<evidence type="ECO:0000256" key="1">
    <source>
        <dbReference type="ARBA" id="ARBA00023157"/>
    </source>
</evidence>
<dbReference type="AlphaFoldDB" id="A0A9Q1BXS7"/>
<proteinExistence type="predicted"/>
<dbReference type="SMART" id="SM00192">
    <property type="entry name" value="LDLa"/>
    <property type="match status" value="2"/>
</dbReference>
<dbReference type="InterPro" id="IPR023415">
    <property type="entry name" value="LDLR_class-A_CS"/>
</dbReference>
<dbReference type="Gene3D" id="2.60.120.200">
    <property type="match status" value="5"/>
</dbReference>
<evidence type="ECO:0000256" key="3">
    <source>
        <dbReference type="SAM" id="SignalP"/>
    </source>
</evidence>
<reference evidence="5" key="1">
    <citation type="submission" date="2021-10" db="EMBL/GenBank/DDBJ databases">
        <title>Tropical sea cucumber genome reveals ecological adaptation and Cuvierian tubules defense mechanism.</title>
        <authorList>
            <person name="Chen T."/>
        </authorList>
    </citation>
    <scope>NUCLEOTIDE SEQUENCE</scope>
    <source>
        <strain evidence="5">Nanhai2018</strain>
        <tissue evidence="5">Muscle</tissue>
    </source>
</reference>
<feature type="domain" description="MAM" evidence="4">
    <location>
        <begin position="276"/>
        <end position="438"/>
    </location>
</feature>
<dbReference type="PANTHER" id="PTHR23282:SF101">
    <property type="entry name" value="MAM DOMAIN-CONTAINING PROTEIN"/>
    <property type="match status" value="1"/>
</dbReference>
<feature type="domain" description="MAM" evidence="4">
    <location>
        <begin position="652"/>
        <end position="806"/>
    </location>
</feature>
<dbReference type="PROSITE" id="PS01209">
    <property type="entry name" value="LDLRA_1"/>
    <property type="match status" value="1"/>
</dbReference>
<gene>
    <name evidence="5" type="ORF">HOLleu_21631</name>
</gene>
<feature type="chain" id="PRO_5040183052" evidence="3">
    <location>
        <begin position="21"/>
        <end position="837"/>
    </location>
</feature>
<comment type="caution">
    <text evidence="5">The sequence shown here is derived from an EMBL/GenBank/DDBJ whole genome shotgun (WGS) entry which is preliminary data.</text>
</comment>
<feature type="disulfide bond" evidence="2">
    <location>
        <begin position="236"/>
        <end position="248"/>
    </location>
</feature>
<keyword evidence="6" id="KW-1185">Reference proteome</keyword>
<dbReference type="OrthoDB" id="8847287at2759"/>
<comment type="caution">
    <text evidence="2">Lacks conserved residue(s) required for the propagation of feature annotation.</text>
</comment>
<sequence length="837" mass="91798">MDILKIGCIITAVFCLHAESQDCFSTYTCPLTRGDRRQDEIECEKLCDFISDCYRGTDEAQCGTLCTFENDTCNWETISSNQYTWVRGSGELLTDQRNLGPAQDKSAGNSTGGYFYVREDGSGTASLAELHGPTLHNTAETCRFSFYYHLSESDAWQLQVFLKTNYTTVLIKDFGSDSTGSRLWRKKYATIGGIVGFGKVIFRASKLPDSVGAVAIDYIKFDTELCALPYDDGATCASDEWPCDSGGCIPEGKLCDFVRHCRDGSDEKPDYCADKNRCDAEVDFCNFTSSGDAVFQRVLASTVPADSNWPVIDHTYMSPEGSYFAVNGSSGGTRAVFLGPAFKGTTQGETECKMSLFYYLAGASSTLYFGFRTRYSKADNTPASVSHSSVQAWKKNDVTFDSSTDFLPLLVAELGDGGVLAIDDIIFSEEVITDRCTFEDEDMPLCSWQQDSTGSFQWGVTEAIVAGRMGAIKVDHTDQLFTGKMILWYHLGGSNTNKLSVYTRTADAEGALQLEWRVSGDKGLTWNEAVIAINQTSIFQIVIEGSAGTFTTRMDHVGVDDIGFNIPCIAAAEGETLPSDVEDEGDCSDVEYSCTDGTCVLNEPGNCPMECTFDEGLCGWKNDVTAGSQWSLSEPIPAFGPTSDRTSQDDYNQCSFDDDFCIWQPNSGDEIQWTMKPEKRKRDPHMGDGIPPNDGSFIQAEFKNSMKGKKSTLHSYLISSTDDKCELRFVYFTESSTSLRVLLRHSLGEGNTEQVWTSSMSGAWQRAVVSLSSDEPFEVVFEANSVSIEGGVIGIDSTSFTPSCDITEENLKTESKGSGLTAGNLIVPQRILRKSQA</sequence>
<keyword evidence="3" id="KW-0732">Signal</keyword>
<protein>
    <submittedName>
        <fullName evidence="5">MAM and LDL-receptor class A domain-containing protein 2</fullName>
    </submittedName>
</protein>
<dbReference type="SMART" id="SM00137">
    <property type="entry name" value="MAM"/>
    <property type="match status" value="3"/>
</dbReference>
<dbReference type="InterPro" id="IPR002172">
    <property type="entry name" value="LDrepeatLR_classA_rpt"/>
</dbReference>
<dbReference type="SUPFAM" id="SSF57424">
    <property type="entry name" value="LDL receptor-like module"/>
    <property type="match status" value="1"/>
</dbReference>
<dbReference type="PROSITE" id="PS50068">
    <property type="entry name" value="LDLRA_2"/>
    <property type="match status" value="1"/>
</dbReference>
<name>A0A9Q1BXS7_HOLLE</name>
<dbReference type="InterPro" id="IPR051560">
    <property type="entry name" value="MAM_domain-containing"/>
</dbReference>
<feature type="domain" description="MAM" evidence="4">
    <location>
        <begin position="434"/>
        <end position="570"/>
    </location>
</feature>
<accession>A0A9Q1BXS7</accession>
<evidence type="ECO:0000256" key="2">
    <source>
        <dbReference type="PROSITE-ProRule" id="PRU00124"/>
    </source>
</evidence>
<dbReference type="Pfam" id="PF00629">
    <property type="entry name" value="MAM"/>
    <property type="match status" value="4"/>
</dbReference>
<evidence type="ECO:0000259" key="4">
    <source>
        <dbReference type="PROSITE" id="PS50060"/>
    </source>
</evidence>
<feature type="domain" description="MAM" evidence="4">
    <location>
        <begin position="64"/>
        <end position="228"/>
    </location>
</feature>
<dbReference type="GO" id="GO:0016020">
    <property type="term" value="C:membrane"/>
    <property type="evidence" value="ECO:0007669"/>
    <property type="project" value="InterPro"/>
</dbReference>
<evidence type="ECO:0000313" key="6">
    <source>
        <dbReference type="Proteomes" id="UP001152320"/>
    </source>
</evidence>
<dbReference type="InterPro" id="IPR036055">
    <property type="entry name" value="LDL_receptor-like_sf"/>
</dbReference>
<dbReference type="InterPro" id="IPR013320">
    <property type="entry name" value="ConA-like_dom_sf"/>
</dbReference>